<comment type="subcellular location">
    <subcellularLocation>
        <location evidence="1 8">Cytoplasm</location>
    </subcellularLocation>
</comment>
<proteinExistence type="inferred from homology"/>
<keyword evidence="3 8" id="KW-0436">Ligase</keyword>
<dbReference type="Gene3D" id="3.40.50.620">
    <property type="entry name" value="HUPs"/>
    <property type="match status" value="1"/>
</dbReference>
<dbReference type="InterPro" id="IPR012795">
    <property type="entry name" value="tRNA_Ile_lys_synt_N"/>
</dbReference>
<name>H3NNM6_9FIRM</name>
<dbReference type="Proteomes" id="UP000004191">
    <property type="component" value="Unassembled WGS sequence"/>
</dbReference>
<comment type="catalytic activity">
    <reaction evidence="7 8">
        <text>cytidine(34) in tRNA(Ile2) + L-lysine + ATP = lysidine(34) in tRNA(Ile2) + AMP + diphosphate + H(+)</text>
        <dbReference type="Rhea" id="RHEA:43744"/>
        <dbReference type="Rhea" id="RHEA-COMP:10625"/>
        <dbReference type="Rhea" id="RHEA-COMP:10670"/>
        <dbReference type="ChEBI" id="CHEBI:15378"/>
        <dbReference type="ChEBI" id="CHEBI:30616"/>
        <dbReference type="ChEBI" id="CHEBI:32551"/>
        <dbReference type="ChEBI" id="CHEBI:33019"/>
        <dbReference type="ChEBI" id="CHEBI:82748"/>
        <dbReference type="ChEBI" id="CHEBI:83665"/>
        <dbReference type="ChEBI" id="CHEBI:456215"/>
        <dbReference type="EC" id="6.3.4.19"/>
    </reaction>
</comment>
<dbReference type="OrthoDB" id="9807403at2"/>
<dbReference type="CDD" id="cd01992">
    <property type="entry name" value="TilS_N"/>
    <property type="match status" value="1"/>
</dbReference>
<evidence type="ECO:0000256" key="8">
    <source>
        <dbReference type="HAMAP-Rule" id="MF_01161"/>
    </source>
</evidence>
<dbReference type="NCBIfam" id="TIGR02433">
    <property type="entry name" value="lysidine_TilS_C"/>
    <property type="match status" value="1"/>
</dbReference>
<evidence type="ECO:0000256" key="2">
    <source>
        <dbReference type="ARBA" id="ARBA00022490"/>
    </source>
</evidence>
<dbReference type="eggNOG" id="COG0037">
    <property type="taxonomic scope" value="Bacteria"/>
</dbReference>
<comment type="similarity">
    <text evidence="8">Belongs to the tRNA(Ile)-lysidine synthase family.</text>
</comment>
<evidence type="ECO:0000313" key="10">
    <source>
        <dbReference type="EMBL" id="EHR34001.1"/>
    </source>
</evidence>
<comment type="domain">
    <text evidence="8">The N-terminal region contains the highly conserved SGGXDS motif, predicted to be a P-loop motif involved in ATP binding.</text>
</comment>
<dbReference type="SMART" id="SM00977">
    <property type="entry name" value="TilS_C"/>
    <property type="match status" value="1"/>
</dbReference>
<dbReference type="InterPro" id="IPR012094">
    <property type="entry name" value="tRNA_Ile_lys_synt"/>
</dbReference>
<organism evidence="10 11">
    <name type="scientific">Helcococcus kunzii ATCC 51366</name>
    <dbReference type="NCBI Taxonomy" id="883114"/>
    <lineage>
        <taxon>Bacteria</taxon>
        <taxon>Bacillati</taxon>
        <taxon>Bacillota</taxon>
        <taxon>Tissierellia</taxon>
        <taxon>Tissierellales</taxon>
        <taxon>Peptoniphilaceae</taxon>
        <taxon>Helcococcus</taxon>
    </lineage>
</organism>
<evidence type="ECO:0000259" key="9">
    <source>
        <dbReference type="SMART" id="SM00977"/>
    </source>
</evidence>
<keyword evidence="2 8" id="KW-0963">Cytoplasm</keyword>
<feature type="binding site" evidence="8">
    <location>
        <begin position="22"/>
        <end position="27"/>
    </location>
    <ligand>
        <name>ATP</name>
        <dbReference type="ChEBI" id="CHEBI:30616"/>
    </ligand>
</feature>
<keyword evidence="4 8" id="KW-0819">tRNA processing</keyword>
<dbReference type="Pfam" id="PF11734">
    <property type="entry name" value="TilS_C"/>
    <property type="match status" value="1"/>
</dbReference>
<dbReference type="HAMAP" id="MF_01161">
    <property type="entry name" value="tRNA_Ile_lys_synt"/>
    <property type="match status" value="1"/>
</dbReference>
<dbReference type="GO" id="GO:0006400">
    <property type="term" value="P:tRNA modification"/>
    <property type="evidence" value="ECO:0007669"/>
    <property type="project" value="UniProtKB-UniRule"/>
</dbReference>
<dbReference type="InterPro" id="IPR014729">
    <property type="entry name" value="Rossmann-like_a/b/a_fold"/>
</dbReference>
<dbReference type="Pfam" id="PF01171">
    <property type="entry name" value="ATP_bind_3"/>
    <property type="match status" value="1"/>
</dbReference>
<dbReference type="SUPFAM" id="SSF56037">
    <property type="entry name" value="PheT/TilS domain"/>
    <property type="match status" value="1"/>
</dbReference>
<comment type="function">
    <text evidence="8">Ligates lysine onto the cytidine present at position 34 of the AUA codon-specific tRNA(Ile) that contains the anticodon CAU, in an ATP-dependent manner. Cytidine is converted to lysidine, thus changing the amino acid specificity of the tRNA from methionine to isoleucine.</text>
</comment>
<dbReference type="GO" id="GO:0005737">
    <property type="term" value="C:cytoplasm"/>
    <property type="evidence" value="ECO:0007669"/>
    <property type="project" value="UniProtKB-SubCell"/>
</dbReference>
<dbReference type="HOGENOM" id="CLU_018869_0_1_9"/>
<dbReference type="STRING" id="883114.HMPREF9709_00937"/>
<dbReference type="PANTHER" id="PTHR43033:SF1">
    <property type="entry name" value="TRNA(ILE)-LYSIDINE SYNTHASE-RELATED"/>
    <property type="match status" value="1"/>
</dbReference>
<evidence type="ECO:0000256" key="1">
    <source>
        <dbReference type="ARBA" id="ARBA00004496"/>
    </source>
</evidence>
<evidence type="ECO:0000256" key="7">
    <source>
        <dbReference type="ARBA" id="ARBA00048539"/>
    </source>
</evidence>
<dbReference type="InterPro" id="IPR012796">
    <property type="entry name" value="Lysidine-tRNA-synth_C"/>
</dbReference>
<dbReference type="InterPro" id="IPR011063">
    <property type="entry name" value="TilS/TtcA_N"/>
</dbReference>
<keyword evidence="5 8" id="KW-0547">Nucleotide-binding</keyword>
<protein>
    <recommendedName>
        <fullName evidence="8">tRNA(Ile)-lysidine synthase</fullName>
        <ecNumber evidence="8">6.3.4.19</ecNumber>
    </recommendedName>
    <alternativeName>
        <fullName evidence="8">tRNA(Ile)-2-lysyl-cytidine synthase</fullName>
    </alternativeName>
    <alternativeName>
        <fullName evidence="8">tRNA(Ile)-lysidine synthetase</fullName>
    </alternativeName>
</protein>
<dbReference type="GeneID" id="96998930"/>
<dbReference type="NCBIfam" id="TIGR02432">
    <property type="entry name" value="lysidine_TilS_N"/>
    <property type="match status" value="1"/>
</dbReference>
<evidence type="ECO:0000256" key="6">
    <source>
        <dbReference type="ARBA" id="ARBA00022840"/>
    </source>
</evidence>
<dbReference type="EC" id="6.3.4.19" evidence="8"/>
<dbReference type="SUPFAM" id="SSF52402">
    <property type="entry name" value="Adenine nucleotide alpha hydrolases-like"/>
    <property type="match status" value="1"/>
</dbReference>
<gene>
    <name evidence="8" type="primary">tilS</name>
    <name evidence="10" type="ORF">HMPREF9709_00937</name>
</gene>
<evidence type="ECO:0000313" key="11">
    <source>
        <dbReference type="Proteomes" id="UP000004191"/>
    </source>
</evidence>
<dbReference type="GO" id="GO:0032267">
    <property type="term" value="F:tRNA(Ile)-lysidine synthase activity"/>
    <property type="evidence" value="ECO:0007669"/>
    <property type="project" value="UniProtKB-EC"/>
</dbReference>
<dbReference type="PANTHER" id="PTHR43033">
    <property type="entry name" value="TRNA(ILE)-LYSIDINE SYNTHASE-RELATED"/>
    <property type="match status" value="1"/>
</dbReference>
<sequence length="442" mass="52070">MLDIDREVLKKIEYKNVLIALSGGVDSMVMFEILKSFQKHYHFNIEIAHFNHLTRNGQSDEDEKFVRKIAAKNDIIFHVEKNSMEEYAKLNNISSEEAGRILRHKFFNKIIESKPDKKDWFIALAHNLDDQVETILMRIIRGTGIEGLKGMSSVENNIVRPMLNISKAEIISFAENNNISYVQDLTNFTNDYTRNSIRNELIPLIKKKYNPNFYESILSLSDISSKQMDFVKNNLQDKIDDIVIYKDGYKTIFDKNKLSSFDEFTIIEMIRIEIDRIHSNYNFTKMQYNEILKILKSARGVDLILNGVIFYNSFNNFIIRKYNEDDYFEDKKMKVLKGKYDFGQYILCIDDNDKKNISLDFGDEIVIRRRKNGDRISLNNREIKLKDYLIDKKIDKIDRDILPIVEYNNEILLIENIYKKNIGYNGKASLKFIPKLRSENEQ</sequence>
<dbReference type="AlphaFoldDB" id="H3NNM6"/>
<evidence type="ECO:0000256" key="3">
    <source>
        <dbReference type="ARBA" id="ARBA00022598"/>
    </source>
</evidence>
<dbReference type="PATRIC" id="fig|883114.3.peg.927"/>
<feature type="domain" description="Lysidine-tRNA(Ile) synthetase C-terminal" evidence="9">
    <location>
        <begin position="365"/>
        <end position="432"/>
    </location>
</feature>
<keyword evidence="6 8" id="KW-0067">ATP-binding</keyword>
<dbReference type="GO" id="GO:0005524">
    <property type="term" value="F:ATP binding"/>
    <property type="evidence" value="ECO:0007669"/>
    <property type="project" value="UniProtKB-UniRule"/>
</dbReference>
<evidence type="ECO:0000256" key="4">
    <source>
        <dbReference type="ARBA" id="ARBA00022694"/>
    </source>
</evidence>
<evidence type="ECO:0000256" key="5">
    <source>
        <dbReference type="ARBA" id="ARBA00022741"/>
    </source>
</evidence>
<comment type="caution">
    <text evidence="10">The sequence shown here is derived from an EMBL/GenBank/DDBJ whole genome shotgun (WGS) entry which is preliminary data.</text>
</comment>
<dbReference type="EMBL" id="AGEI01000021">
    <property type="protein sequence ID" value="EHR34001.1"/>
    <property type="molecule type" value="Genomic_DNA"/>
</dbReference>
<dbReference type="RefSeq" id="WP_005398386.1">
    <property type="nucleotide sequence ID" value="NZ_JH601088.1"/>
</dbReference>
<reference evidence="10 11" key="1">
    <citation type="submission" date="2012-01" db="EMBL/GenBank/DDBJ databases">
        <title>The Genome Sequence of Helcococcus kunzii ATCC 51366.</title>
        <authorList>
            <consortium name="The Broad Institute Genome Sequencing Platform"/>
            <person name="Earl A."/>
            <person name="Ward D."/>
            <person name="Feldgarden M."/>
            <person name="Gevers D."/>
            <person name="Huys G."/>
            <person name="Young S.K."/>
            <person name="Zeng Q."/>
            <person name="Gargeya S."/>
            <person name="Fitzgerald M."/>
            <person name="Haas B."/>
            <person name="Abouelleil A."/>
            <person name="Alvarado L."/>
            <person name="Arachchi H.M."/>
            <person name="Berlin A."/>
            <person name="Chapman S.B."/>
            <person name="Gearin G."/>
            <person name="Goldberg J."/>
            <person name="Griggs A."/>
            <person name="Gujja S."/>
            <person name="Hansen M."/>
            <person name="Heiman D."/>
            <person name="Howarth C."/>
            <person name="Larimer J."/>
            <person name="Lui A."/>
            <person name="MacDonald P.J.P."/>
            <person name="McCowen C."/>
            <person name="Montmayeur A."/>
            <person name="Murphy C."/>
            <person name="Neiman D."/>
            <person name="Pearson M."/>
            <person name="Priest M."/>
            <person name="Roberts A."/>
            <person name="Saif S."/>
            <person name="Shea T."/>
            <person name="Sisk P."/>
            <person name="Stolte C."/>
            <person name="Sykes S."/>
            <person name="Wortman J."/>
            <person name="Nusbaum C."/>
            <person name="Birren B."/>
        </authorList>
    </citation>
    <scope>NUCLEOTIDE SEQUENCE [LARGE SCALE GENOMIC DNA]</scope>
    <source>
        <strain evidence="10 11">ATCC 51366</strain>
    </source>
</reference>
<keyword evidence="11" id="KW-1185">Reference proteome</keyword>
<accession>H3NNM6</accession>